<feature type="transmembrane region" description="Helical" evidence="1">
    <location>
        <begin position="6"/>
        <end position="29"/>
    </location>
</feature>
<proteinExistence type="predicted"/>
<dbReference type="InterPro" id="IPR008407">
    <property type="entry name" value="Brnchd-chn_aa_trnsp_AzlD"/>
</dbReference>
<organism evidence="2 3">
    <name type="scientific">Virgibacillus dokdonensis</name>
    <dbReference type="NCBI Taxonomy" id="302167"/>
    <lineage>
        <taxon>Bacteria</taxon>
        <taxon>Bacillati</taxon>
        <taxon>Bacillota</taxon>
        <taxon>Bacilli</taxon>
        <taxon>Bacillales</taxon>
        <taxon>Bacillaceae</taxon>
        <taxon>Virgibacillus</taxon>
    </lineage>
</organism>
<dbReference type="RefSeq" id="WP_101932959.1">
    <property type="nucleotide sequence ID" value="NZ_CP018622.1"/>
</dbReference>
<gene>
    <name evidence="2" type="ORF">A21D_01137</name>
</gene>
<evidence type="ECO:0000313" key="2">
    <source>
        <dbReference type="EMBL" id="AUJ24243.1"/>
    </source>
</evidence>
<accession>A0A2K9IZN0</accession>
<dbReference type="Proteomes" id="UP000234237">
    <property type="component" value="Chromosome"/>
</dbReference>
<keyword evidence="1" id="KW-0472">Membrane</keyword>
<dbReference type="STRING" id="302167.GCA_900166595_04046"/>
<name>A0A2K9IZN0_9BACI</name>
<evidence type="ECO:0000313" key="3">
    <source>
        <dbReference type="Proteomes" id="UP000234237"/>
    </source>
</evidence>
<dbReference type="AlphaFoldDB" id="A0A2K9IZN0"/>
<dbReference type="Pfam" id="PF05437">
    <property type="entry name" value="AzlD"/>
    <property type="match status" value="1"/>
</dbReference>
<sequence length="108" mass="12105">MTMDLTLLVIVIFGTIVTFLPRSAPLMMLSQMEIPSKVIEWLEHIPIAVMTALVVQEVLIPNHEFTYVIGNLRLLAALPTILVALFTRSLLLTVIVAMCSMASLRFFF</sequence>
<dbReference type="EMBL" id="CP018622">
    <property type="protein sequence ID" value="AUJ24243.1"/>
    <property type="molecule type" value="Genomic_DNA"/>
</dbReference>
<dbReference type="KEGG" id="vpn:A21D_01137"/>
<evidence type="ECO:0000256" key="1">
    <source>
        <dbReference type="SAM" id="Phobius"/>
    </source>
</evidence>
<protein>
    <submittedName>
        <fullName evidence="2">Branched-chain amino acid transport protein (AzlD)</fullName>
    </submittedName>
</protein>
<keyword evidence="1" id="KW-0812">Transmembrane</keyword>
<feature type="transmembrane region" description="Helical" evidence="1">
    <location>
        <begin position="80"/>
        <end position="104"/>
    </location>
</feature>
<keyword evidence="1" id="KW-1133">Transmembrane helix</keyword>
<reference evidence="3" key="1">
    <citation type="submission" date="2016-11" db="EMBL/GenBank/DDBJ databases">
        <title>Complete genome sequence of Virgibacillus pantothenticus 21D, a halophilic bacterium isolated from the deep hypersaline anoxic basin Discovery in the Mediterranean Sea.</title>
        <authorList>
            <person name="Zeaiter Z."/>
            <person name="Booth J.M."/>
            <person name="Prosdocimi E.M."/>
            <person name="Mapelli F."/>
            <person name="Fusi M."/>
            <person name="Daffonchio D."/>
            <person name="Borin S."/>
            <person name="Crotti E."/>
        </authorList>
    </citation>
    <scope>NUCLEOTIDE SEQUENCE [LARGE SCALE GENOMIC DNA]</scope>
    <source>
        <strain evidence="3">21D</strain>
    </source>
</reference>